<dbReference type="InterPro" id="IPR010582">
    <property type="entry name" value="Catalase_immune_responsive"/>
</dbReference>
<dbReference type="EMBL" id="CP089983">
    <property type="protein sequence ID" value="WXB10764.1"/>
    <property type="molecule type" value="Genomic_DNA"/>
</dbReference>
<name>A0ABZ2LII7_9BACT</name>
<gene>
    <name evidence="2" type="ORF">LVJ94_30610</name>
</gene>
<accession>A0ABZ2LII7</accession>
<evidence type="ECO:0000313" key="2">
    <source>
        <dbReference type="EMBL" id="WXB10764.1"/>
    </source>
</evidence>
<reference evidence="2" key="1">
    <citation type="submission" date="2021-12" db="EMBL/GenBank/DDBJ databases">
        <title>Discovery of the Pendulisporaceae a myxobacterial family with distinct sporulation behavior and unique specialized metabolism.</title>
        <authorList>
            <person name="Garcia R."/>
            <person name="Popoff A."/>
            <person name="Bader C.D."/>
            <person name="Loehr J."/>
            <person name="Walesch S."/>
            <person name="Walt C."/>
            <person name="Boldt J."/>
            <person name="Bunk B."/>
            <person name="Haeckl F.J.F.P.J."/>
            <person name="Gunesch A.P."/>
            <person name="Birkelbach J."/>
            <person name="Nuebel U."/>
            <person name="Pietschmann T."/>
            <person name="Bach T."/>
            <person name="Mueller R."/>
        </authorList>
    </citation>
    <scope>NUCLEOTIDE SEQUENCE</scope>
    <source>
        <strain evidence="2">MSr11367</strain>
    </source>
</reference>
<dbReference type="SUPFAM" id="SSF56634">
    <property type="entry name" value="Heme-dependent catalase-like"/>
    <property type="match status" value="1"/>
</dbReference>
<protein>
    <recommendedName>
        <fullName evidence="1">Catalase immune-responsive domain-containing protein</fullName>
    </recommendedName>
</protein>
<dbReference type="InterPro" id="IPR020835">
    <property type="entry name" value="Catalase_sf"/>
</dbReference>
<evidence type="ECO:0000259" key="1">
    <source>
        <dbReference type="Pfam" id="PF06628"/>
    </source>
</evidence>
<sequence length="76" mass="8305">MLQADRRAGHDDYTQAGNLYRLLSGGEKTRLVENIAGALKTAPPAIQQRQLAHFVKADRDYGTRIAQLLGVDAVEA</sequence>
<proteinExistence type="predicted"/>
<dbReference type="Proteomes" id="UP001374803">
    <property type="component" value="Chromosome"/>
</dbReference>
<organism evidence="2 3">
    <name type="scientific">Pendulispora rubella</name>
    <dbReference type="NCBI Taxonomy" id="2741070"/>
    <lineage>
        <taxon>Bacteria</taxon>
        <taxon>Pseudomonadati</taxon>
        <taxon>Myxococcota</taxon>
        <taxon>Myxococcia</taxon>
        <taxon>Myxococcales</taxon>
        <taxon>Sorangiineae</taxon>
        <taxon>Pendulisporaceae</taxon>
        <taxon>Pendulispora</taxon>
    </lineage>
</organism>
<dbReference type="RefSeq" id="WP_394840437.1">
    <property type="nucleotide sequence ID" value="NZ_CP089929.1"/>
</dbReference>
<dbReference type="Gene3D" id="1.20.1370.60">
    <property type="match status" value="1"/>
</dbReference>
<evidence type="ECO:0000313" key="3">
    <source>
        <dbReference type="Proteomes" id="UP001374803"/>
    </source>
</evidence>
<feature type="domain" description="Catalase immune-responsive" evidence="1">
    <location>
        <begin position="10"/>
        <end position="69"/>
    </location>
</feature>
<dbReference type="Pfam" id="PF06628">
    <property type="entry name" value="Catalase-rel"/>
    <property type="match status" value="1"/>
</dbReference>
<keyword evidence="3" id="KW-1185">Reference proteome</keyword>